<dbReference type="GO" id="GO:0016757">
    <property type="term" value="F:glycosyltransferase activity"/>
    <property type="evidence" value="ECO:0007669"/>
    <property type="project" value="InterPro"/>
</dbReference>
<gene>
    <name evidence="2" type="ORF">A2Y49_02670</name>
</gene>
<feature type="domain" description="Glycosyl transferase family 1" evidence="1">
    <location>
        <begin position="215"/>
        <end position="325"/>
    </location>
</feature>
<evidence type="ECO:0000313" key="3">
    <source>
        <dbReference type="Proteomes" id="UP000177154"/>
    </source>
</evidence>
<dbReference type="InterPro" id="IPR001296">
    <property type="entry name" value="Glyco_trans_1"/>
</dbReference>
<name>A0A1G2US42_9BACT</name>
<dbReference type="InterPro" id="IPR050194">
    <property type="entry name" value="Glycosyltransferase_grp1"/>
</dbReference>
<reference evidence="2 3" key="1">
    <citation type="journal article" date="2016" name="Nat. Commun.">
        <title>Thousands of microbial genomes shed light on interconnected biogeochemical processes in an aquifer system.</title>
        <authorList>
            <person name="Anantharaman K."/>
            <person name="Brown C.T."/>
            <person name="Hug L.A."/>
            <person name="Sharon I."/>
            <person name="Castelle C.J."/>
            <person name="Probst A.J."/>
            <person name="Thomas B.C."/>
            <person name="Singh A."/>
            <person name="Wilkins M.J."/>
            <person name="Karaoz U."/>
            <person name="Brodie E.L."/>
            <person name="Williams K.H."/>
            <person name="Hubbard S.S."/>
            <person name="Banfield J.F."/>
        </authorList>
    </citation>
    <scope>NUCLEOTIDE SEQUENCE [LARGE SCALE GENOMIC DNA]</scope>
</reference>
<dbReference type="Pfam" id="PF00534">
    <property type="entry name" value="Glycos_transf_1"/>
    <property type="match status" value="1"/>
</dbReference>
<dbReference type="EMBL" id="MHWR01000044">
    <property type="protein sequence ID" value="OHB12181.1"/>
    <property type="molecule type" value="Genomic_DNA"/>
</dbReference>
<dbReference type="Proteomes" id="UP000177154">
    <property type="component" value="Unassembled WGS sequence"/>
</dbReference>
<comment type="caution">
    <text evidence="2">The sequence shown here is derived from an EMBL/GenBank/DDBJ whole genome shotgun (WGS) entry which is preliminary data.</text>
</comment>
<evidence type="ECO:0000259" key="1">
    <source>
        <dbReference type="Pfam" id="PF00534"/>
    </source>
</evidence>
<protein>
    <recommendedName>
        <fullName evidence="1">Glycosyl transferase family 1 domain-containing protein</fullName>
    </recommendedName>
</protein>
<dbReference type="Gene3D" id="3.40.50.2000">
    <property type="entry name" value="Glycogen Phosphorylase B"/>
    <property type="match status" value="1"/>
</dbReference>
<dbReference type="SUPFAM" id="SSF53756">
    <property type="entry name" value="UDP-Glycosyltransferase/glycogen phosphorylase"/>
    <property type="match status" value="1"/>
</dbReference>
<dbReference type="CDD" id="cd03801">
    <property type="entry name" value="GT4_PimA-like"/>
    <property type="match status" value="1"/>
</dbReference>
<dbReference type="AlphaFoldDB" id="A0A1G2US42"/>
<dbReference type="PANTHER" id="PTHR45947:SF3">
    <property type="entry name" value="SULFOQUINOVOSYL TRANSFERASE SQD2"/>
    <property type="match status" value="1"/>
</dbReference>
<evidence type="ECO:0000313" key="2">
    <source>
        <dbReference type="EMBL" id="OHB12181.1"/>
    </source>
</evidence>
<organism evidence="2 3">
    <name type="scientific">Candidatus Zambryskibacteria bacterium RIFCSPLOWO2_12_39_8</name>
    <dbReference type="NCBI Taxonomy" id="1802774"/>
    <lineage>
        <taxon>Bacteria</taxon>
        <taxon>Candidatus Zambryskiibacteriota</taxon>
    </lineage>
</organism>
<accession>A0A1G2US42</accession>
<dbReference type="PANTHER" id="PTHR45947">
    <property type="entry name" value="SULFOQUINOVOSYL TRANSFERASE SQD2"/>
    <property type="match status" value="1"/>
</dbReference>
<sequence>MKKKRKLFFIHLGKLSSNSGHTARLRYELKDISKMADISILSLTDELDQSFINKYPDVNFYALPIKFDGWKVDNLAHTLERINKRIKFCNPDIVILCIEVWDLILGLQKKISDEVVFCAICHAMPFLGSPLNPVKSFESDVRKFANKQSLKYRKDYIVKHYKEFPKIINSSLLVANNATVSFYFKHYFPKSLFWEQVPHVTVDPLQTSKPLNIDYDFCYMARMEKGKGVEYLKDLFRKISIRLDRKIRVAIMGRADDEYSEKELGRLLENESKFFSIRFFGWADDKTKAEVLGKSGCFIYPSIYDTFPTVVNEAMAHGLPVAMWDNIFYKVNYFDIKSVSVAAPFNVEHLASVAVNLFKRKSVVSRYSIEYIKKKGGSKTVAKDDLMLFNEIIKNYERNK</sequence>
<proteinExistence type="predicted"/>